<sequence length="756" mass="83254">MPARRYTADQLLRLRDSPLVAKPPNLPPIEQWIEYVYVDGNSREKLRIPHSEAQPQPQHDKAAGKISTRQPRVAVGGEASPMGNFSTGQRPSLMQTRTTGSRSDDIVLGPPKTAFASSRSITRLTSFNDALPPSEHTGQDEVDASRGVPFGDRQHQRKSTNYGEKDLRGERESWTATRERKALAEGDHNRTNSTAERRRDFDSRNGERQENRWAPKTDRRQNGDRQTGWRDQDVARRTDRWDRSDALERDPEWFDEPVTAQHDNPLEAGRTRTQADFEKWKAEMAANNKGANTPTTETAPALPKEVAKPKEALKLEGIVDKPFGGFGIKSPEPVEQGMPKPTAARGKASRFASMFKKDDSPVELPATPEAPAVPAMSGINLANNDDKEGFQRILQMLGKPASEPAATIEPKSPSKGANGARQRSRFFDATPKSPEGPQPPLPLQANNLPNERAHVRQDSDAQNQYAHSISPYPQHFEALQHRSNADESRHGDRPHDLPKGGTSTPENNIQNLLASQRAQRPAASTNKDTQFLLGLLQGHSARPPSQVSRQESDFPLWVSPQPEPHAPKPRAAPPSGHIDEHLLRHVAAGQGNPNDIDRRQPTRPPPGFDEQSILLQQQFQQRPPPQGFDPSQIRRSNGQLPNMPPHLHQQMPPQGPTELPFMPPGPPPGFGMHMHAPQGFPNMPGMFPNQNGPRQQVPAGFPPNMTPGSTGPPPGFGRAMPPPGPPGLMSPLPSGGPGQPNAIPGRGFDAMFDQRR</sequence>
<feature type="compositionally biased region" description="Polar residues" evidence="1">
    <location>
        <begin position="501"/>
        <end position="525"/>
    </location>
</feature>
<dbReference type="EMBL" id="CP051141">
    <property type="protein sequence ID" value="QIW99139.1"/>
    <property type="molecule type" value="Genomic_DNA"/>
</dbReference>
<feature type="region of interest" description="Disordered" evidence="1">
    <location>
        <begin position="321"/>
        <end position="525"/>
    </location>
</feature>
<feature type="region of interest" description="Disordered" evidence="1">
    <location>
        <begin position="48"/>
        <end position="112"/>
    </location>
</feature>
<dbReference type="InterPro" id="IPR046784">
    <property type="entry name" value="Eap1"/>
</dbReference>
<reference evidence="2 3" key="1">
    <citation type="journal article" date="2016" name="Sci. Rep.">
        <title>Peltaster fructicola genome reveals evolution from an invasive phytopathogen to an ectophytic parasite.</title>
        <authorList>
            <person name="Xu C."/>
            <person name="Chen H."/>
            <person name="Gleason M.L."/>
            <person name="Xu J.R."/>
            <person name="Liu H."/>
            <person name="Zhang R."/>
            <person name="Sun G."/>
        </authorList>
    </citation>
    <scope>NUCLEOTIDE SEQUENCE [LARGE SCALE GENOMIC DNA]</scope>
    <source>
        <strain evidence="2 3">LNHT1506</strain>
    </source>
</reference>
<feature type="region of interest" description="Disordered" evidence="1">
    <location>
        <begin position="285"/>
        <end position="308"/>
    </location>
</feature>
<evidence type="ECO:0000313" key="2">
    <source>
        <dbReference type="EMBL" id="QIW99139.1"/>
    </source>
</evidence>
<feature type="compositionally biased region" description="Polar residues" evidence="1">
    <location>
        <begin position="83"/>
        <end position="101"/>
    </location>
</feature>
<feature type="compositionally biased region" description="Polar residues" evidence="1">
    <location>
        <begin position="289"/>
        <end position="298"/>
    </location>
</feature>
<feature type="compositionally biased region" description="Basic and acidic residues" evidence="1">
    <location>
        <begin position="163"/>
        <end position="252"/>
    </location>
</feature>
<dbReference type="AlphaFoldDB" id="A0A6H0XXJ0"/>
<feature type="region of interest" description="Disordered" evidence="1">
    <location>
        <begin position="589"/>
        <end position="756"/>
    </location>
</feature>
<feature type="compositionally biased region" description="Pro residues" evidence="1">
    <location>
        <begin position="700"/>
        <end position="728"/>
    </location>
</feature>
<keyword evidence="3" id="KW-1185">Reference proteome</keyword>
<gene>
    <name evidence="2" type="ORF">AMS68_004657</name>
</gene>
<dbReference type="OrthoDB" id="2504266at2759"/>
<feature type="compositionally biased region" description="Basic and acidic residues" evidence="1">
    <location>
        <begin position="478"/>
        <end position="498"/>
    </location>
</feature>
<dbReference type="Pfam" id="PF20566">
    <property type="entry name" value="Eap1"/>
    <property type="match status" value="1"/>
</dbReference>
<protein>
    <submittedName>
        <fullName evidence="2">Uncharacterized protein</fullName>
    </submittedName>
</protein>
<evidence type="ECO:0000313" key="3">
    <source>
        <dbReference type="Proteomes" id="UP000503462"/>
    </source>
</evidence>
<feature type="region of interest" description="Disordered" evidence="1">
    <location>
        <begin position="540"/>
        <end position="577"/>
    </location>
</feature>
<proteinExistence type="predicted"/>
<evidence type="ECO:0000256" key="1">
    <source>
        <dbReference type="SAM" id="MobiDB-lite"/>
    </source>
</evidence>
<organism evidence="2 3">
    <name type="scientific">Peltaster fructicola</name>
    <dbReference type="NCBI Taxonomy" id="286661"/>
    <lineage>
        <taxon>Eukaryota</taxon>
        <taxon>Fungi</taxon>
        <taxon>Dikarya</taxon>
        <taxon>Ascomycota</taxon>
        <taxon>Pezizomycotina</taxon>
        <taxon>Dothideomycetes</taxon>
        <taxon>Dothideomycetes incertae sedis</taxon>
        <taxon>Peltaster</taxon>
    </lineage>
</organism>
<feature type="region of interest" description="Disordered" evidence="1">
    <location>
        <begin position="127"/>
        <end position="271"/>
    </location>
</feature>
<dbReference type="Proteomes" id="UP000503462">
    <property type="component" value="Chromosome 3"/>
</dbReference>
<name>A0A6H0XXJ0_9PEZI</name>
<accession>A0A6H0XXJ0</accession>